<dbReference type="STRING" id="93625.A0A409XEV4"/>
<evidence type="ECO:0000313" key="2">
    <source>
        <dbReference type="EMBL" id="PPQ89302.1"/>
    </source>
</evidence>
<dbReference type="AlphaFoldDB" id="A0A409XEV4"/>
<accession>A0A409XEV4</accession>
<feature type="non-terminal residue" evidence="2">
    <location>
        <position position="1"/>
    </location>
</feature>
<dbReference type="InParanoid" id="A0A409XEV4"/>
<sequence length="208" mass="22649">ASYTLGLISDSDRSGAASTSSATSSHQHHSRAGSYGGGVLLGGYTPHDKQQDCWSAFGLMSLDDPNVIAELAVYSQPFFSADHAHNQQARHRSGDFLDLDMDTAMPMKESSAGGLLQFPAALLDAKVPPLPTPSRETDTRELREFWKQYKCTSLSGPSASGLGRSRDSSRNSGLPGQKISKRPYAVMLVGRDMRLLRKPEERNKILPR</sequence>
<comment type="caution">
    <text evidence="2">The sequence shown here is derived from an EMBL/GenBank/DDBJ whole genome shotgun (WGS) entry which is preliminary data.</text>
</comment>
<dbReference type="EMBL" id="NHYD01001908">
    <property type="protein sequence ID" value="PPQ89302.1"/>
    <property type="molecule type" value="Genomic_DNA"/>
</dbReference>
<protein>
    <submittedName>
        <fullName evidence="2">Uncharacterized protein</fullName>
    </submittedName>
</protein>
<name>A0A409XEV4_PSICY</name>
<evidence type="ECO:0000256" key="1">
    <source>
        <dbReference type="SAM" id="MobiDB-lite"/>
    </source>
</evidence>
<keyword evidence="3" id="KW-1185">Reference proteome</keyword>
<feature type="compositionally biased region" description="Low complexity" evidence="1">
    <location>
        <begin position="14"/>
        <end position="25"/>
    </location>
</feature>
<feature type="region of interest" description="Disordered" evidence="1">
    <location>
        <begin position="155"/>
        <end position="183"/>
    </location>
</feature>
<dbReference type="Proteomes" id="UP000283269">
    <property type="component" value="Unassembled WGS sequence"/>
</dbReference>
<reference evidence="2 3" key="1">
    <citation type="journal article" date="2018" name="Evol. Lett.">
        <title>Horizontal gene cluster transfer increased hallucinogenic mushroom diversity.</title>
        <authorList>
            <person name="Reynolds H.T."/>
            <person name="Vijayakumar V."/>
            <person name="Gluck-Thaler E."/>
            <person name="Korotkin H.B."/>
            <person name="Matheny P.B."/>
            <person name="Slot J.C."/>
        </authorList>
    </citation>
    <scope>NUCLEOTIDE SEQUENCE [LARGE SCALE GENOMIC DNA]</scope>
    <source>
        <strain evidence="2 3">2631</strain>
    </source>
</reference>
<gene>
    <name evidence="2" type="ORF">CVT25_000318</name>
</gene>
<dbReference type="OrthoDB" id="6365676at2759"/>
<organism evidence="2 3">
    <name type="scientific">Psilocybe cyanescens</name>
    <dbReference type="NCBI Taxonomy" id="93625"/>
    <lineage>
        <taxon>Eukaryota</taxon>
        <taxon>Fungi</taxon>
        <taxon>Dikarya</taxon>
        <taxon>Basidiomycota</taxon>
        <taxon>Agaricomycotina</taxon>
        <taxon>Agaricomycetes</taxon>
        <taxon>Agaricomycetidae</taxon>
        <taxon>Agaricales</taxon>
        <taxon>Agaricineae</taxon>
        <taxon>Strophariaceae</taxon>
        <taxon>Psilocybe</taxon>
    </lineage>
</organism>
<feature type="region of interest" description="Disordered" evidence="1">
    <location>
        <begin position="1"/>
        <end position="32"/>
    </location>
</feature>
<proteinExistence type="predicted"/>
<evidence type="ECO:0000313" key="3">
    <source>
        <dbReference type="Proteomes" id="UP000283269"/>
    </source>
</evidence>